<evidence type="ECO:0008006" key="4">
    <source>
        <dbReference type="Google" id="ProtNLM"/>
    </source>
</evidence>
<dbReference type="EMBL" id="WNDS01000007">
    <property type="protein sequence ID" value="KAF1012852.1"/>
    <property type="molecule type" value="Genomic_DNA"/>
</dbReference>
<proteinExistence type="predicted"/>
<dbReference type="AlphaFoldDB" id="A0A7V8FD69"/>
<accession>A0A7V8FD69</accession>
<evidence type="ECO:0000313" key="3">
    <source>
        <dbReference type="Proteomes" id="UP000487117"/>
    </source>
</evidence>
<protein>
    <recommendedName>
        <fullName evidence="4">TraB/GumN family protein</fullName>
    </recommendedName>
</protein>
<evidence type="ECO:0000256" key="1">
    <source>
        <dbReference type="SAM" id="SignalP"/>
    </source>
</evidence>
<organism evidence="2 3">
    <name type="scientific">Stenotrophomonas maltophilia</name>
    <name type="common">Pseudomonas maltophilia</name>
    <name type="synonym">Xanthomonas maltophilia</name>
    <dbReference type="NCBI Taxonomy" id="40324"/>
    <lineage>
        <taxon>Bacteria</taxon>
        <taxon>Pseudomonadati</taxon>
        <taxon>Pseudomonadota</taxon>
        <taxon>Gammaproteobacteria</taxon>
        <taxon>Lysobacterales</taxon>
        <taxon>Lysobacteraceae</taxon>
        <taxon>Stenotrophomonas</taxon>
        <taxon>Stenotrophomonas maltophilia group</taxon>
    </lineage>
</organism>
<dbReference type="InterPro" id="IPR043749">
    <property type="entry name" value="DUF5694"/>
</dbReference>
<gene>
    <name evidence="2" type="ORF">GAK31_03939</name>
</gene>
<reference evidence="3" key="1">
    <citation type="journal article" date="2020" name="MBio">
        <title>Horizontal gene transfer to a defensive symbiont with a reduced genome amongst a multipartite beetle microbiome.</title>
        <authorList>
            <person name="Waterworth S.C."/>
            <person name="Florez L.V."/>
            <person name="Rees E.R."/>
            <person name="Hertweck C."/>
            <person name="Kaltenpoth M."/>
            <person name="Kwan J.C."/>
        </authorList>
    </citation>
    <scope>NUCLEOTIDE SEQUENCE [LARGE SCALE GENOMIC DNA]</scope>
</reference>
<comment type="caution">
    <text evidence="2">The sequence shown here is derived from an EMBL/GenBank/DDBJ whole genome shotgun (WGS) entry which is preliminary data.</text>
</comment>
<keyword evidence="1" id="KW-0732">Signal</keyword>
<sequence length="361" mass="39624">MRRWMMQAAAWAMGASLAATVLAQGYRPAFRPEQLKGPPVGAPNQVLVLDSPHLSALPDSFQPALLEPLLQRLQAWQPQAIAIENLSGLQCGSLRRYPSRYASSIDDYCSDPAAAAAATGLDVPAANAEVERRLAAWPAQPSAGQRRQLAALLLAAGEPASALVQWLRLLEEERVAGDGLTEVLAAQLRGRQARRNETDQVAAVLAARLGLERLWSVDDHSADSDYPDTEAWREAVTKAWDNPYAKARRARDTQLMQGLDRSDGVLALYRAYNDPAWPMLAYQADFGAALVEPSAQSIGRLYVGYWETRNLRMVANVRDVLAQRPGMRMLAIVGASHKGYYDAYLNLMHDVQLVDAQAVLR</sequence>
<dbReference type="Proteomes" id="UP000487117">
    <property type="component" value="Unassembled WGS sequence"/>
</dbReference>
<dbReference type="Pfam" id="PF18950">
    <property type="entry name" value="DUF5694"/>
    <property type="match status" value="1"/>
</dbReference>
<feature type="signal peptide" evidence="1">
    <location>
        <begin position="1"/>
        <end position="23"/>
    </location>
</feature>
<feature type="chain" id="PRO_5031445496" description="TraB/GumN family protein" evidence="1">
    <location>
        <begin position="24"/>
        <end position="361"/>
    </location>
</feature>
<name>A0A7V8FD69_STEMA</name>
<evidence type="ECO:0000313" key="2">
    <source>
        <dbReference type="EMBL" id="KAF1012852.1"/>
    </source>
</evidence>